<comment type="similarity">
    <text evidence="1">Belongs to the leucine-binding protein family.</text>
</comment>
<evidence type="ECO:0000259" key="5">
    <source>
        <dbReference type="Pfam" id="PF13458"/>
    </source>
</evidence>
<dbReference type="CDD" id="cd06340">
    <property type="entry name" value="PBP1_ABC_ligand_binding-like"/>
    <property type="match status" value="1"/>
</dbReference>
<keyword evidence="2 4" id="KW-0732">Signal</keyword>
<dbReference type="InterPro" id="IPR028082">
    <property type="entry name" value="Peripla_BP_I"/>
</dbReference>
<dbReference type="Pfam" id="PF13458">
    <property type="entry name" value="Peripla_BP_6"/>
    <property type="match status" value="1"/>
</dbReference>
<evidence type="ECO:0000256" key="4">
    <source>
        <dbReference type="SAM" id="SignalP"/>
    </source>
</evidence>
<accession>A0ABU5ZGN8</accession>
<evidence type="ECO:0000256" key="3">
    <source>
        <dbReference type="SAM" id="MobiDB-lite"/>
    </source>
</evidence>
<dbReference type="PANTHER" id="PTHR30483">
    <property type="entry name" value="LEUCINE-SPECIFIC-BINDING PROTEIN"/>
    <property type="match status" value="1"/>
</dbReference>
<protein>
    <submittedName>
        <fullName evidence="6">ABC transporter substrate-binding protein</fullName>
    </submittedName>
</protein>
<evidence type="ECO:0000256" key="1">
    <source>
        <dbReference type="ARBA" id="ARBA00010062"/>
    </source>
</evidence>
<evidence type="ECO:0000256" key="2">
    <source>
        <dbReference type="ARBA" id="ARBA00022729"/>
    </source>
</evidence>
<dbReference type="Proteomes" id="UP001310386">
    <property type="component" value="Unassembled WGS sequence"/>
</dbReference>
<proteinExistence type="inferred from homology"/>
<dbReference type="PROSITE" id="PS51257">
    <property type="entry name" value="PROKAR_LIPOPROTEIN"/>
    <property type="match status" value="1"/>
</dbReference>
<dbReference type="EMBL" id="JAYJLD010000009">
    <property type="protein sequence ID" value="MEB3101665.1"/>
    <property type="molecule type" value="Genomic_DNA"/>
</dbReference>
<dbReference type="PANTHER" id="PTHR30483:SF37">
    <property type="entry name" value="ABC TRANSPORTER SUBSTRATE-BINDING PROTEIN"/>
    <property type="match status" value="1"/>
</dbReference>
<reference evidence="6" key="1">
    <citation type="submission" date="2023-12" db="EMBL/GenBank/DDBJ databases">
        <title>Fervidustalea candida gen. nov., sp. nov., a novel member of the family Paenibacillaceae isolated from a geothermal area.</title>
        <authorList>
            <person name="Li W.-J."/>
            <person name="Jiao J.-Y."/>
            <person name="Chen Y."/>
        </authorList>
    </citation>
    <scope>NUCLEOTIDE SEQUENCE</scope>
    <source>
        <strain evidence="6">SYSU GA230002</strain>
    </source>
</reference>
<dbReference type="InterPro" id="IPR028081">
    <property type="entry name" value="Leu-bd"/>
</dbReference>
<dbReference type="Gene3D" id="3.40.50.2300">
    <property type="match status" value="2"/>
</dbReference>
<dbReference type="InterPro" id="IPR051010">
    <property type="entry name" value="BCAA_transport"/>
</dbReference>
<feature type="domain" description="Leucine-binding protein" evidence="5">
    <location>
        <begin position="55"/>
        <end position="404"/>
    </location>
</feature>
<feature type="region of interest" description="Disordered" evidence="3">
    <location>
        <begin position="24"/>
        <end position="49"/>
    </location>
</feature>
<keyword evidence="7" id="KW-1185">Reference proteome</keyword>
<evidence type="ECO:0000313" key="7">
    <source>
        <dbReference type="Proteomes" id="UP001310386"/>
    </source>
</evidence>
<comment type="caution">
    <text evidence="6">The sequence shown here is derived from an EMBL/GenBank/DDBJ whole genome shotgun (WGS) entry which is preliminary data.</text>
</comment>
<gene>
    <name evidence="6" type="ORF">VF724_08315</name>
</gene>
<name>A0ABU5ZGN8_9BACL</name>
<feature type="signal peptide" evidence="4">
    <location>
        <begin position="1"/>
        <end position="23"/>
    </location>
</feature>
<feature type="chain" id="PRO_5047141376" evidence="4">
    <location>
        <begin position="24"/>
        <end position="426"/>
    </location>
</feature>
<dbReference type="SUPFAM" id="SSF53822">
    <property type="entry name" value="Periplasmic binding protein-like I"/>
    <property type="match status" value="1"/>
</dbReference>
<organism evidence="6 7">
    <name type="scientific">Ferviditalea candida</name>
    <dbReference type="NCBI Taxonomy" id="3108399"/>
    <lineage>
        <taxon>Bacteria</taxon>
        <taxon>Bacillati</taxon>
        <taxon>Bacillota</taxon>
        <taxon>Bacilli</taxon>
        <taxon>Bacillales</taxon>
        <taxon>Paenibacillaceae</taxon>
        <taxon>Ferviditalea</taxon>
    </lineage>
</organism>
<dbReference type="RefSeq" id="WP_371753784.1">
    <property type="nucleotide sequence ID" value="NZ_JAYJLD010000009.1"/>
</dbReference>
<sequence length="426" mass="45210">MKKLFFLTMVLMLILSGCGGNNASSGSNTGGSASSSGNDAAKSSAEPSSAPKVAEVKIGGLYPLSGGLASEGQDMANAVQMAVDEVNAAGGIKSLGGAKVVLDKADSEGKPQKGVSEVQRLDRDGVVGILGTYASGVALPATQEAEKAKIPFVVDIAVVNEITERGFKYTFRIQPPAKIMANNFLSYISMLNDKSSVKLSTAVLAHEDSVFGSSIAALIKENAAKSGIKTLEDIPYPASTPDMSSVVNKIKSLNPDIVVTTGYLRDGTMLIKGLHDANVKPKSIIGVANGAFSNQQFITQQKDINQNIMDVNYTINPKSDLANQVKEKYKNQFQKDMSANAAYSYTAAQVLLDAIERAASADRDKIREALTQTDFSKHILPQSPIKFDATGQNVNAQAVLNQIFDGKSQVVFPDDYKTANPVYPMP</sequence>
<evidence type="ECO:0000313" key="6">
    <source>
        <dbReference type="EMBL" id="MEB3101665.1"/>
    </source>
</evidence>